<dbReference type="Proteomes" id="UP001157160">
    <property type="component" value="Unassembled WGS sequence"/>
</dbReference>
<dbReference type="PANTHER" id="PTHR34698">
    <property type="entry name" value="5-OXOPROLINASE SUBUNIT B"/>
    <property type="match status" value="1"/>
</dbReference>
<dbReference type="InterPro" id="IPR010016">
    <property type="entry name" value="PxpB"/>
</dbReference>
<dbReference type="SMART" id="SM00796">
    <property type="entry name" value="AHS1"/>
    <property type="match status" value="1"/>
</dbReference>
<feature type="domain" description="Carboxyltransferase" evidence="4">
    <location>
        <begin position="4"/>
        <end position="207"/>
    </location>
</feature>
<evidence type="ECO:0000256" key="3">
    <source>
        <dbReference type="ARBA" id="ARBA00022840"/>
    </source>
</evidence>
<dbReference type="InterPro" id="IPR029000">
    <property type="entry name" value="Cyclophilin-like_dom_sf"/>
</dbReference>
<keyword evidence="3" id="KW-0067">ATP-binding</keyword>
<keyword evidence="6" id="KW-1185">Reference proteome</keyword>
<evidence type="ECO:0000259" key="4">
    <source>
        <dbReference type="SMART" id="SM00796"/>
    </source>
</evidence>
<protein>
    <submittedName>
        <fullName evidence="5">Allophanate hydrolase</fullName>
    </submittedName>
</protein>
<accession>A0AA37XAX8</accession>
<evidence type="ECO:0000256" key="1">
    <source>
        <dbReference type="ARBA" id="ARBA00022741"/>
    </source>
</evidence>
<sequence>MNGIEIAPCGPAALRVTGVSGDRERDWRTVHHLARGLAAEAPAGYLGSIPTYESVLVEFDALATTGARIRSVVDALLDAIDADAPLSERPRRFTVPVVYGGEHGPDLDDVARLTGLDAAEVVRLHGEPTYTVRCLGAPGGSPMLDGPAFPVPVPRLASPRTSVPVGAISVAGRQATLTPAVAPGGWCVIGRTPLRVMDLTQEPPVPYRPGDTLRFRAIDDAEFARLDGAMLRAEEVLA</sequence>
<dbReference type="InterPro" id="IPR003833">
    <property type="entry name" value="CT_C_D"/>
</dbReference>
<evidence type="ECO:0000256" key="2">
    <source>
        <dbReference type="ARBA" id="ARBA00022801"/>
    </source>
</evidence>
<dbReference type="Gene3D" id="2.40.100.10">
    <property type="entry name" value="Cyclophilin-like"/>
    <property type="match status" value="1"/>
</dbReference>
<keyword evidence="1" id="KW-0547">Nucleotide-binding</keyword>
<dbReference type="GO" id="GO:0016787">
    <property type="term" value="F:hydrolase activity"/>
    <property type="evidence" value="ECO:0007669"/>
    <property type="project" value="UniProtKB-KW"/>
</dbReference>
<reference evidence="5 6" key="1">
    <citation type="journal article" date="2014" name="Int. J. Syst. Evol. Microbiol.">
        <title>Complete genome sequence of Corynebacterium casei LMG S-19264T (=DSM 44701T), isolated from a smear-ripened cheese.</title>
        <authorList>
            <consortium name="US DOE Joint Genome Institute (JGI-PGF)"/>
            <person name="Walter F."/>
            <person name="Albersmeier A."/>
            <person name="Kalinowski J."/>
            <person name="Ruckert C."/>
        </authorList>
    </citation>
    <scope>NUCLEOTIDE SEQUENCE [LARGE SCALE GENOMIC DNA]</scope>
    <source>
        <strain evidence="5 6">NBRC 112289</strain>
    </source>
</reference>
<dbReference type="EMBL" id="BSUL01000001">
    <property type="protein sequence ID" value="GMA27212.1"/>
    <property type="molecule type" value="Genomic_DNA"/>
</dbReference>
<organism evidence="5 6">
    <name type="scientific">Arenivirga flava</name>
    <dbReference type="NCBI Taxonomy" id="1930060"/>
    <lineage>
        <taxon>Bacteria</taxon>
        <taxon>Bacillati</taxon>
        <taxon>Actinomycetota</taxon>
        <taxon>Actinomycetes</taxon>
        <taxon>Micrococcales</taxon>
        <taxon>Microbacteriaceae</taxon>
        <taxon>Arenivirga</taxon>
    </lineage>
</organism>
<dbReference type="SUPFAM" id="SSF160467">
    <property type="entry name" value="PH0987 N-terminal domain-like"/>
    <property type="match status" value="1"/>
</dbReference>
<dbReference type="PANTHER" id="PTHR34698:SF2">
    <property type="entry name" value="5-OXOPROLINASE SUBUNIT B"/>
    <property type="match status" value="1"/>
</dbReference>
<keyword evidence="2 5" id="KW-0378">Hydrolase</keyword>
<proteinExistence type="predicted"/>
<dbReference type="AlphaFoldDB" id="A0AA37XAX8"/>
<comment type="caution">
    <text evidence="5">The sequence shown here is derived from an EMBL/GenBank/DDBJ whole genome shotgun (WGS) entry which is preliminary data.</text>
</comment>
<dbReference type="GO" id="GO:0005524">
    <property type="term" value="F:ATP binding"/>
    <property type="evidence" value="ECO:0007669"/>
    <property type="project" value="UniProtKB-KW"/>
</dbReference>
<gene>
    <name evidence="5" type="ORF">GCM10025874_04650</name>
</gene>
<dbReference type="SUPFAM" id="SSF50891">
    <property type="entry name" value="Cyclophilin-like"/>
    <property type="match status" value="1"/>
</dbReference>
<dbReference type="Pfam" id="PF02682">
    <property type="entry name" value="CT_C_D"/>
    <property type="match status" value="1"/>
</dbReference>
<evidence type="ECO:0000313" key="6">
    <source>
        <dbReference type="Proteomes" id="UP001157160"/>
    </source>
</evidence>
<evidence type="ECO:0000313" key="5">
    <source>
        <dbReference type="EMBL" id="GMA27212.1"/>
    </source>
</evidence>
<dbReference type="RefSeq" id="WP_284229638.1">
    <property type="nucleotide sequence ID" value="NZ_BSUL01000001.1"/>
</dbReference>
<dbReference type="Gene3D" id="3.30.1360.40">
    <property type="match status" value="1"/>
</dbReference>
<name>A0AA37XAX8_9MICO</name>